<comment type="caution">
    <text evidence="1">The sequence shown here is derived from an EMBL/GenBank/DDBJ whole genome shotgun (WGS) entry which is preliminary data.</text>
</comment>
<sequence length="83" mass="9902">MNARVNTVILRNNQTIISHEKKKDKKTAEMLFSRHTKQQQKYYHEYIDILYEKLFLLLTTFARELMTEYALHSRILGQSTPAT</sequence>
<evidence type="ECO:0000313" key="2">
    <source>
        <dbReference type="Proteomes" id="UP000078225"/>
    </source>
</evidence>
<keyword evidence="2" id="KW-1185">Reference proteome</keyword>
<organism evidence="1 2">
    <name type="scientific">Mangrovibacter phragmitis</name>
    <dbReference type="NCBI Taxonomy" id="1691903"/>
    <lineage>
        <taxon>Bacteria</taxon>
        <taxon>Pseudomonadati</taxon>
        <taxon>Pseudomonadota</taxon>
        <taxon>Gammaproteobacteria</taxon>
        <taxon>Enterobacterales</taxon>
        <taxon>Enterobacteriaceae</taxon>
        <taxon>Mangrovibacter</taxon>
    </lineage>
</organism>
<accession>A0A1B7L180</accession>
<proteinExistence type="predicted"/>
<evidence type="ECO:0000313" key="1">
    <source>
        <dbReference type="EMBL" id="OAT75915.1"/>
    </source>
</evidence>
<dbReference type="Proteomes" id="UP000078225">
    <property type="component" value="Unassembled WGS sequence"/>
</dbReference>
<gene>
    <name evidence="1" type="ORF">A9B99_10635</name>
</gene>
<protein>
    <submittedName>
        <fullName evidence="1">Uncharacterized protein</fullName>
    </submittedName>
</protein>
<dbReference type="AlphaFoldDB" id="A0A1B7L180"/>
<dbReference type="EMBL" id="LYRP01000033">
    <property type="protein sequence ID" value="OAT75915.1"/>
    <property type="molecule type" value="Genomic_DNA"/>
</dbReference>
<reference evidence="2" key="1">
    <citation type="submission" date="2016-05" db="EMBL/GenBank/DDBJ databases">
        <authorList>
            <person name="Behera P."/>
            <person name="Vaishampayan P."/>
            <person name="Singh N."/>
            <person name="Raina V."/>
            <person name="Suar M."/>
            <person name="Pattnaik A."/>
            <person name="Rastogi G."/>
        </authorList>
    </citation>
    <scope>NUCLEOTIDE SEQUENCE [LARGE SCALE GENOMIC DNA]</scope>
    <source>
        <strain evidence="2">MP23</strain>
    </source>
</reference>
<dbReference type="STRING" id="1691903.A9B99_10635"/>
<name>A0A1B7L180_9ENTR</name>